<keyword evidence="8" id="KW-1185">Reference proteome</keyword>
<keyword evidence="5 6" id="KW-0472">Membrane</keyword>
<dbReference type="FunCoup" id="A0A165G053">
    <property type="interactions" value="4"/>
</dbReference>
<dbReference type="Proteomes" id="UP000076632">
    <property type="component" value="Unassembled WGS sequence"/>
</dbReference>
<dbReference type="GO" id="GO:0016020">
    <property type="term" value="C:membrane"/>
    <property type="evidence" value="ECO:0007669"/>
    <property type="project" value="UniProtKB-SubCell"/>
</dbReference>
<evidence type="ECO:0000313" key="8">
    <source>
        <dbReference type="Proteomes" id="UP000076632"/>
    </source>
</evidence>
<dbReference type="OMA" id="FPMQGGL"/>
<dbReference type="InParanoid" id="A0A165G053"/>
<dbReference type="RefSeq" id="XP_018187140.1">
    <property type="nucleotide sequence ID" value="XM_018335229.1"/>
</dbReference>
<organism evidence="7 8">
    <name type="scientific">Xylona heveae (strain CBS 132557 / TC161)</name>
    <dbReference type="NCBI Taxonomy" id="1328760"/>
    <lineage>
        <taxon>Eukaryota</taxon>
        <taxon>Fungi</taxon>
        <taxon>Dikarya</taxon>
        <taxon>Ascomycota</taxon>
        <taxon>Pezizomycotina</taxon>
        <taxon>Xylonomycetes</taxon>
        <taxon>Xylonales</taxon>
        <taxon>Xylonaceae</taxon>
        <taxon>Xylona</taxon>
    </lineage>
</organism>
<evidence type="ECO:0000256" key="3">
    <source>
        <dbReference type="ARBA" id="ARBA00022692"/>
    </source>
</evidence>
<evidence type="ECO:0000313" key="7">
    <source>
        <dbReference type="EMBL" id="KZF21585.1"/>
    </source>
</evidence>
<comment type="similarity">
    <text evidence="2">Belongs to the TMEM170 family.</text>
</comment>
<reference evidence="7 8" key="1">
    <citation type="journal article" date="2016" name="Fungal Biol.">
        <title>The genome of Xylona heveae provides a window into fungal endophytism.</title>
        <authorList>
            <person name="Gazis R."/>
            <person name="Kuo A."/>
            <person name="Riley R."/>
            <person name="LaButti K."/>
            <person name="Lipzen A."/>
            <person name="Lin J."/>
            <person name="Amirebrahimi M."/>
            <person name="Hesse C.N."/>
            <person name="Spatafora J.W."/>
            <person name="Henrissat B."/>
            <person name="Hainaut M."/>
            <person name="Grigoriev I.V."/>
            <person name="Hibbett D.S."/>
        </authorList>
    </citation>
    <scope>NUCLEOTIDE SEQUENCE [LARGE SCALE GENOMIC DNA]</scope>
    <source>
        <strain evidence="7 8">TC161</strain>
    </source>
</reference>
<feature type="transmembrane region" description="Helical" evidence="6">
    <location>
        <begin position="115"/>
        <end position="136"/>
    </location>
</feature>
<dbReference type="Pfam" id="PF10190">
    <property type="entry name" value="Tmemb_170"/>
    <property type="match status" value="1"/>
</dbReference>
<dbReference type="STRING" id="1328760.A0A165G053"/>
<accession>A0A165G053</accession>
<gene>
    <name evidence="7" type="ORF">L228DRAFT_269055</name>
</gene>
<protein>
    <recommendedName>
        <fullName evidence="9">Integral membrane protein</fullName>
    </recommendedName>
</protein>
<dbReference type="EMBL" id="KV407460">
    <property type="protein sequence ID" value="KZF21585.1"/>
    <property type="molecule type" value="Genomic_DNA"/>
</dbReference>
<evidence type="ECO:0008006" key="9">
    <source>
        <dbReference type="Google" id="ProtNLM"/>
    </source>
</evidence>
<name>A0A165G053_XYLHT</name>
<dbReference type="GeneID" id="28900366"/>
<dbReference type="InterPro" id="IPR019334">
    <property type="entry name" value="TMEM170A/B/YPR153W-like"/>
</dbReference>
<sequence>MAADDIENPAPLDYSTPKFPSLYWPILVRAGEASYLYYSRDVWKFTTLWTLIVYGAVHLAASLYAAFMQPRSWKVMWLVPVIYVVVGSIEAIIAGSIIGGLLSAVYDAGSFKMSTWIPCIWSFINVLILILSSFAIQGGL</sequence>
<keyword evidence="4 6" id="KW-1133">Transmembrane helix</keyword>
<keyword evidence="3 6" id="KW-0812">Transmembrane</keyword>
<evidence type="ECO:0000256" key="4">
    <source>
        <dbReference type="ARBA" id="ARBA00022989"/>
    </source>
</evidence>
<dbReference type="OrthoDB" id="2131401at2759"/>
<dbReference type="PANTHER" id="PTHR22779">
    <property type="entry name" value="SD17342P"/>
    <property type="match status" value="1"/>
</dbReference>
<evidence type="ECO:0000256" key="1">
    <source>
        <dbReference type="ARBA" id="ARBA00004141"/>
    </source>
</evidence>
<comment type="subcellular location">
    <subcellularLocation>
        <location evidence="1">Membrane</location>
        <topology evidence="1">Multi-pass membrane protein</topology>
    </subcellularLocation>
</comment>
<evidence type="ECO:0000256" key="2">
    <source>
        <dbReference type="ARBA" id="ARBA00006325"/>
    </source>
</evidence>
<feature type="transmembrane region" description="Helical" evidence="6">
    <location>
        <begin position="75"/>
        <end position="103"/>
    </location>
</feature>
<proteinExistence type="inferred from homology"/>
<evidence type="ECO:0000256" key="5">
    <source>
        <dbReference type="ARBA" id="ARBA00023136"/>
    </source>
</evidence>
<dbReference type="PANTHER" id="PTHR22779:SF6">
    <property type="entry name" value="SD17342P"/>
    <property type="match status" value="1"/>
</dbReference>
<evidence type="ECO:0000256" key="6">
    <source>
        <dbReference type="SAM" id="Phobius"/>
    </source>
</evidence>
<dbReference type="AlphaFoldDB" id="A0A165G053"/>
<feature type="transmembrane region" description="Helical" evidence="6">
    <location>
        <begin position="48"/>
        <end position="68"/>
    </location>
</feature>